<evidence type="ECO:0000256" key="1">
    <source>
        <dbReference type="SAM" id="Phobius"/>
    </source>
</evidence>
<keyword evidence="1" id="KW-1133">Transmembrane helix</keyword>
<protein>
    <submittedName>
        <fullName evidence="2">Uncharacterized protein</fullName>
    </submittedName>
</protein>
<evidence type="ECO:0000313" key="3">
    <source>
        <dbReference type="Proteomes" id="UP000559010"/>
    </source>
</evidence>
<dbReference type="AlphaFoldDB" id="A0A848J6M6"/>
<organism evidence="2 3">
    <name type="scientific">Marinigracilibium pacificum</name>
    <dbReference type="NCBI Taxonomy" id="2729599"/>
    <lineage>
        <taxon>Bacteria</taxon>
        <taxon>Pseudomonadati</taxon>
        <taxon>Bacteroidota</taxon>
        <taxon>Cytophagia</taxon>
        <taxon>Cytophagales</taxon>
        <taxon>Flammeovirgaceae</taxon>
        <taxon>Marinigracilibium</taxon>
    </lineage>
</organism>
<feature type="transmembrane region" description="Helical" evidence="1">
    <location>
        <begin position="45"/>
        <end position="63"/>
    </location>
</feature>
<reference evidence="2 3" key="1">
    <citation type="submission" date="2020-04" db="EMBL/GenBank/DDBJ databases">
        <title>Flammeovirgaceae bacterium KN852 isolated from deep sea.</title>
        <authorList>
            <person name="Zhang D.-C."/>
        </authorList>
    </citation>
    <scope>NUCLEOTIDE SEQUENCE [LARGE SCALE GENOMIC DNA]</scope>
    <source>
        <strain evidence="2 3">KN852</strain>
    </source>
</reference>
<keyword evidence="3" id="KW-1185">Reference proteome</keyword>
<proteinExistence type="predicted"/>
<comment type="caution">
    <text evidence="2">The sequence shown here is derived from an EMBL/GenBank/DDBJ whole genome shotgun (WGS) entry which is preliminary data.</text>
</comment>
<keyword evidence="1" id="KW-0472">Membrane</keyword>
<accession>A0A848J6M6</accession>
<keyword evidence="1" id="KW-0812">Transmembrane</keyword>
<name>A0A848J6M6_9BACT</name>
<evidence type="ECO:0000313" key="2">
    <source>
        <dbReference type="EMBL" id="NMM50039.1"/>
    </source>
</evidence>
<sequence length="164" mass="19029">MNSIKFFRTQNGFCYLSEEEIIISDKDSASIILANDFKLTKTFNLMFYGVFSIGMLFLAYEYYQNTKLIPVILFSLLSLYFAYGLFDCIINVAIKKIKKQDITHVSFQKGITGLTRSKFVVHFNDGVKIRKRNIYLADTLFNMTDYQPVIDLLKDAGYIEMDQL</sequence>
<dbReference type="EMBL" id="JABBNU010000010">
    <property type="protein sequence ID" value="NMM50039.1"/>
    <property type="molecule type" value="Genomic_DNA"/>
</dbReference>
<feature type="transmembrane region" description="Helical" evidence="1">
    <location>
        <begin position="69"/>
        <end position="94"/>
    </location>
</feature>
<dbReference type="Proteomes" id="UP000559010">
    <property type="component" value="Unassembled WGS sequence"/>
</dbReference>
<gene>
    <name evidence="2" type="ORF">HH304_16650</name>
</gene>
<dbReference type="RefSeq" id="WP_169684099.1">
    <property type="nucleotide sequence ID" value="NZ_JABBNU010000010.1"/>
</dbReference>